<dbReference type="EMBL" id="BAABBN010000004">
    <property type="protein sequence ID" value="GAA3921998.1"/>
    <property type="molecule type" value="Genomic_DNA"/>
</dbReference>
<protein>
    <submittedName>
        <fullName evidence="7">PLP-dependent aminotransferase family protein</fullName>
    </submittedName>
</protein>
<dbReference type="Pfam" id="PF00155">
    <property type="entry name" value="Aminotran_1_2"/>
    <property type="match status" value="1"/>
</dbReference>
<dbReference type="Pfam" id="PF00392">
    <property type="entry name" value="GntR"/>
    <property type="match status" value="1"/>
</dbReference>
<dbReference type="SMART" id="SM00345">
    <property type="entry name" value="HTH_GNTR"/>
    <property type="match status" value="1"/>
</dbReference>
<dbReference type="GO" id="GO:0008483">
    <property type="term" value="F:transaminase activity"/>
    <property type="evidence" value="ECO:0007669"/>
    <property type="project" value="UniProtKB-KW"/>
</dbReference>
<dbReference type="PRINTS" id="PR00035">
    <property type="entry name" value="HTHGNTR"/>
</dbReference>
<dbReference type="InterPro" id="IPR015421">
    <property type="entry name" value="PyrdxlP-dep_Trfase_major"/>
</dbReference>
<dbReference type="PANTHER" id="PTHR46577:SF1">
    <property type="entry name" value="HTH-TYPE TRANSCRIPTIONAL REGULATORY PROTEIN GABR"/>
    <property type="match status" value="1"/>
</dbReference>
<evidence type="ECO:0000256" key="3">
    <source>
        <dbReference type="ARBA" id="ARBA00023015"/>
    </source>
</evidence>
<feature type="domain" description="HTH gntR-type" evidence="6">
    <location>
        <begin position="25"/>
        <end position="93"/>
    </location>
</feature>
<dbReference type="InterPro" id="IPR004839">
    <property type="entry name" value="Aminotransferase_I/II_large"/>
</dbReference>
<dbReference type="InterPro" id="IPR036390">
    <property type="entry name" value="WH_DNA-bd_sf"/>
</dbReference>
<evidence type="ECO:0000256" key="5">
    <source>
        <dbReference type="ARBA" id="ARBA00023163"/>
    </source>
</evidence>
<name>A0ABP7MJK6_9GAMM</name>
<comment type="similarity">
    <text evidence="1">In the C-terminal section; belongs to the class-I pyridoxal-phosphate-dependent aminotransferase family.</text>
</comment>
<dbReference type="Proteomes" id="UP001501565">
    <property type="component" value="Unassembled WGS sequence"/>
</dbReference>
<dbReference type="CDD" id="cd07377">
    <property type="entry name" value="WHTH_GntR"/>
    <property type="match status" value="1"/>
</dbReference>
<proteinExistence type="inferred from homology"/>
<dbReference type="SUPFAM" id="SSF46785">
    <property type="entry name" value="Winged helix' DNA-binding domain"/>
    <property type="match status" value="1"/>
</dbReference>
<dbReference type="Gene3D" id="3.40.640.10">
    <property type="entry name" value="Type I PLP-dependent aspartate aminotransferase-like (Major domain)"/>
    <property type="match status" value="1"/>
</dbReference>
<dbReference type="PROSITE" id="PS50949">
    <property type="entry name" value="HTH_GNTR"/>
    <property type="match status" value="1"/>
</dbReference>
<reference evidence="8" key="1">
    <citation type="journal article" date="2019" name="Int. J. Syst. Evol. Microbiol.">
        <title>The Global Catalogue of Microorganisms (GCM) 10K type strain sequencing project: providing services to taxonomists for standard genome sequencing and annotation.</title>
        <authorList>
            <consortium name="The Broad Institute Genomics Platform"/>
            <consortium name="The Broad Institute Genome Sequencing Center for Infectious Disease"/>
            <person name="Wu L."/>
            <person name="Ma J."/>
        </authorList>
    </citation>
    <scope>NUCLEOTIDE SEQUENCE [LARGE SCALE GENOMIC DNA]</scope>
    <source>
        <strain evidence="8">JCM 17551</strain>
    </source>
</reference>
<dbReference type="SUPFAM" id="SSF53383">
    <property type="entry name" value="PLP-dependent transferases"/>
    <property type="match status" value="1"/>
</dbReference>
<evidence type="ECO:0000313" key="8">
    <source>
        <dbReference type="Proteomes" id="UP001501565"/>
    </source>
</evidence>
<evidence type="ECO:0000256" key="2">
    <source>
        <dbReference type="ARBA" id="ARBA00022898"/>
    </source>
</evidence>
<evidence type="ECO:0000256" key="1">
    <source>
        <dbReference type="ARBA" id="ARBA00005384"/>
    </source>
</evidence>
<keyword evidence="3" id="KW-0805">Transcription regulation</keyword>
<keyword evidence="5" id="KW-0804">Transcription</keyword>
<keyword evidence="2" id="KW-0663">Pyridoxal phosphate</keyword>
<dbReference type="InterPro" id="IPR051446">
    <property type="entry name" value="HTH_trans_reg/aminotransferase"/>
</dbReference>
<evidence type="ECO:0000313" key="7">
    <source>
        <dbReference type="EMBL" id="GAA3921998.1"/>
    </source>
</evidence>
<dbReference type="Gene3D" id="1.10.10.10">
    <property type="entry name" value="Winged helix-like DNA-binding domain superfamily/Winged helix DNA-binding domain"/>
    <property type="match status" value="1"/>
</dbReference>
<dbReference type="InterPro" id="IPR036388">
    <property type="entry name" value="WH-like_DNA-bd_sf"/>
</dbReference>
<organism evidence="7 8">
    <name type="scientific">Litoribacillus peritrichatus</name>
    <dbReference type="NCBI Taxonomy" id="718191"/>
    <lineage>
        <taxon>Bacteria</taxon>
        <taxon>Pseudomonadati</taxon>
        <taxon>Pseudomonadota</taxon>
        <taxon>Gammaproteobacteria</taxon>
        <taxon>Oceanospirillales</taxon>
        <taxon>Oceanospirillaceae</taxon>
        <taxon>Litoribacillus</taxon>
    </lineage>
</organism>
<accession>A0ABP7MJK6</accession>
<dbReference type="RefSeq" id="WP_344797565.1">
    <property type="nucleotide sequence ID" value="NZ_BAABBN010000004.1"/>
</dbReference>
<dbReference type="InterPro" id="IPR000524">
    <property type="entry name" value="Tscrpt_reg_HTH_GntR"/>
</dbReference>
<comment type="caution">
    <text evidence="7">The sequence shown here is derived from an EMBL/GenBank/DDBJ whole genome shotgun (WGS) entry which is preliminary data.</text>
</comment>
<keyword evidence="4" id="KW-0238">DNA-binding</keyword>
<keyword evidence="8" id="KW-1185">Reference proteome</keyword>
<keyword evidence="7" id="KW-0032">Aminotransferase</keyword>
<evidence type="ECO:0000259" key="6">
    <source>
        <dbReference type="PROSITE" id="PS50949"/>
    </source>
</evidence>
<keyword evidence="7" id="KW-0808">Transferase</keyword>
<evidence type="ECO:0000256" key="4">
    <source>
        <dbReference type="ARBA" id="ARBA00023125"/>
    </source>
</evidence>
<gene>
    <name evidence="7" type="ORF">GCM10022277_17450</name>
</gene>
<dbReference type="InterPro" id="IPR015424">
    <property type="entry name" value="PyrdxlP-dep_Trfase"/>
</dbReference>
<sequence>MASNRTGVSQRFQFDALVITPDSEKPLFRQLEEQLRDAIWCGRLKPNERLPSTRQLSSELGVGRNTVINAYEQLTVEGFIVTEKGSGTLVSKDFPANTLTGSQTRKQSLIEQGTPIKIELAERYHAAEAIQFAVPMEDGSDARPFRAHTPACREFPTSLWTQLTHRRLKNTSWSWLDKSNACGFEALREAISGYLGASRGITAKSENIFISAGAQQGVALLAQLLINPGDVVVFEEPGYTPAAIAFEMAGAKVVSIPVDQEGLDVDVLADTVKRAKLVYVTPASHFPLGITMSQARRKALLSWASAAGALIIEDDYNGEYQYRGRPLATLFSMAEKGRVIYFGSFSKLLFPALRLGYMVVDDELIQPLASVRWLVDRHSPPLEQAVLADFINEGHFARHLRRMRTLYIERQAVLTEQAHKHLSHVMSVPSLDAGLHLVGWLHPEVKEERVAAAFSHSGLELMTTSKFYRYEVTQPGLILGYASFSPVEIQQAILALKNAYDAL</sequence>
<dbReference type="PANTHER" id="PTHR46577">
    <property type="entry name" value="HTH-TYPE TRANSCRIPTIONAL REGULATORY PROTEIN GABR"/>
    <property type="match status" value="1"/>
</dbReference>
<dbReference type="CDD" id="cd00609">
    <property type="entry name" value="AAT_like"/>
    <property type="match status" value="1"/>
</dbReference>